<evidence type="ECO:0000256" key="1">
    <source>
        <dbReference type="ARBA" id="ARBA00022679"/>
    </source>
</evidence>
<protein>
    <submittedName>
        <fullName evidence="3">Methyltransferase</fullName>
    </submittedName>
</protein>
<organism evidence="3 4">
    <name type="scientific">Siminovitchia fordii</name>
    <dbReference type="NCBI Taxonomy" id="254759"/>
    <lineage>
        <taxon>Bacteria</taxon>
        <taxon>Bacillati</taxon>
        <taxon>Bacillota</taxon>
        <taxon>Bacilli</taxon>
        <taxon>Bacillales</taxon>
        <taxon>Bacillaceae</taxon>
        <taxon>Siminovitchia</taxon>
    </lineage>
</organism>
<dbReference type="RefSeq" id="WP_018707849.1">
    <property type="nucleotide sequence ID" value="NZ_BOQT01000009.1"/>
</dbReference>
<dbReference type="GO" id="GO:0008168">
    <property type="term" value="F:methyltransferase activity"/>
    <property type="evidence" value="ECO:0007669"/>
    <property type="project" value="UniProtKB-KW"/>
</dbReference>
<proteinExistence type="predicted"/>
<dbReference type="PANTHER" id="PTHR43861">
    <property type="entry name" value="TRANS-ACONITATE 2-METHYLTRANSFERASE-RELATED"/>
    <property type="match status" value="1"/>
</dbReference>
<evidence type="ECO:0000259" key="2">
    <source>
        <dbReference type="Pfam" id="PF13649"/>
    </source>
</evidence>
<keyword evidence="3" id="KW-0489">Methyltransferase</keyword>
<feature type="domain" description="Methyltransferase" evidence="2">
    <location>
        <begin position="38"/>
        <end position="129"/>
    </location>
</feature>
<dbReference type="EMBL" id="BOQT01000009">
    <property type="protein sequence ID" value="GIN21505.1"/>
    <property type="molecule type" value="Genomic_DNA"/>
</dbReference>
<evidence type="ECO:0000313" key="4">
    <source>
        <dbReference type="Proteomes" id="UP000680279"/>
    </source>
</evidence>
<dbReference type="Proteomes" id="UP000680279">
    <property type="component" value="Unassembled WGS sequence"/>
</dbReference>
<dbReference type="CDD" id="cd02440">
    <property type="entry name" value="AdoMet_MTases"/>
    <property type="match status" value="1"/>
</dbReference>
<name>A0ABQ4K703_9BACI</name>
<comment type="caution">
    <text evidence="3">The sequence shown here is derived from an EMBL/GenBank/DDBJ whole genome shotgun (WGS) entry which is preliminary data.</text>
</comment>
<keyword evidence="1" id="KW-0808">Transferase</keyword>
<dbReference type="SUPFAM" id="SSF53335">
    <property type="entry name" value="S-adenosyl-L-methionine-dependent methyltransferases"/>
    <property type="match status" value="1"/>
</dbReference>
<sequence length="200" mass="22951">MKNKWHERFDTEEYVYGEEANAFIKSKADRLEGCLSVVCFAEGEGRNAVFLAKEGHKVTALDYAESGIQKTQRLAEKNDVEVETKKVDLLEYEAEVDQFDAAVMVFGHFYSQDQKKVFDKMLKTVKPGGVIILEVYSKEQIEYGTGGPRDVDMLYDPRDILKWSSGHHISHFFYGEQLRKEGKLHTGKAHVIQLVLKKNR</sequence>
<dbReference type="PANTHER" id="PTHR43861:SF3">
    <property type="entry name" value="PUTATIVE (AFU_ORTHOLOGUE AFUA_2G14390)-RELATED"/>
    <property type="match status" value="1"/>
</dbReference>
<evidence type="ECO:0000313" key="3">
    <source>
        <dbReference type="EMBL" id="GIN21505.1"/>
    </source>
</evidence>
<accession>A0ABQ4K703</accession>
<dbReference type="InterPro" id="IPR029063">
    <property type="entry name" value="SAM-dependent_MTases_sf"/>
</dbReference>
<keyword evidence="4" id="KW-1185">Reference proteome</keyword>
<dbReference type="InterPro" id="IPR041698">
    <property type="entry name" value="Methyltransf_25"/>
</dbReference>
<dbReference type="Gene3D" id="3.40.50.150">
    <property type="entry name" value="Vaccinia Virus protein VP39"/>
    <property type="match status" value="1"/>
</dbReference>
<dbReference type="GO" id="GO:0032259">
    <property type="term" value="P:methylation"/>
    <property type="evidence" value="ECO:0007669"/>
    <property type="project" value="UniProtKB-KW"/>
</dbReference>
<reference evidence="3 4" key="1">
    <citation type="submission" date="2021-03" db="EMBL/GenBank/DDBJ databases">
        <title>Antimicrobial resistance genes in bacteria isolated from Japanese honey, and their potential for conferring macrolide and lincosamide resistance in the American foulbrood pathogen Paenibacillus larvae.</title>
        <authorList>
            <person name="Okamoto M."/>
            <person name="Kumagai M."/>
            <person name="Kanamori H."/>
            <person name="Takamatsu D."/>
        </authorList>
    </citation>
    <scope>NUCLEOTIDE SEQUENCE [LARGE SCALE GENOMIC DNA]</scope>
    <source>
        <strain evidence="3 4">J1TS3</strain>
    </source>
</reference>
<gene>
    <name evidence="3" type="ORF">J1TS3_26390</name>
</gene>
<dbReference type="Pfam" id="PF13649">
    <property type="entry name" value="Methyltransf_25"/>
    <property type="match status" value="1"/>
</dbReference>